<evidence type="ECO:0000256" key="9">
    <source>
        <dbReference type="ARBA" id="ARBA00022842"/>
    </source>
</evidence>
<comment type="pathway">
    <text evidence="3 11">Cofactor biosynthesis; thiamine diphosphate biosynthesis; 4-methyl-5-(2-phosphoethyl)-thiazole from 5-(2-hydroxyethyl)-4-methylthiazole: step 1/1.</text>
</comment>
<dbReference type="NCBIfam" id="TIGR00694">
    <property type="entry name" value="thiM"/>
    <property type="match status" value="1"/>
</dbReference>
<dbReference type="UniPathway" id="UPA00060">
    <property type="reaction ID" value="UER00139"/>
</dbReference>
<sequence length="265" mass="26315">MTLPDLSLALSRLRAAAPLVHNITNQVVANVTANALLAIGASPAMVLAEEEVGEFAPKAAALVVNLGTLTAPQRASMHVATAAAAAAGVPWILDPVAAGAMAFRLETARSLLGRRPSVVRGNASEILALAGEAAGGKGVDSAHRPEAAREAARFLARQSGAVVAVTGATDYVTDGAAMLAIANGHPMLTRVTGTGCTATALIGAFLGAGLDGMAAATAGLAVLGVVAEEAARKATAPGSFQVALLDGLYTLVDADLARQARVSAA</sequence>
<dbReference type="PRINTS" id="PR01099">
    <property type="entry name" value="HYETHTZKNASE"/>
</dbReference>
<evidence type="ECO:0000256" key="4">
    <source>
        <dbReference type="ARBA" id="ARBA00022679"/>
    </source>
</evidence>
<dbReference type="PIRSF" id="PIRSF000513">
    <property type="entry name" value="Thz_kinase"/>
    <property type="match status" value="1"/>
</dbReference>
<feature type="binding site" evidence="11">
    <location>
        <position position="45"/>
    </location>
    <ligand>
        <name>substrate</name>
    </ligand>
</feature>
<keyword evidence="6 11" id="KW-0547">Nucleotide-binding</keyword>
<evidence type="ECO:0000313" key="12">
    <source>
        <dbReference type="EMBL" id="RKK05766.1"/>
    </source>
</evidence>
<accession>A0A3A9JPG2</accession>
<keyword evidence="10 11" id="KW-0784">Thiamine biosynthesis</keyword>
<dbReference type="Proteomes" id="UP000274097">
    <property type="component" value="Unassembled WGS sequence"/>
</dbReference>
<evidence type="ECO:0000313" key="14">
    <source>
        <dbReference type="Proteomes" id="UP000274097"/>
    </source>
</evidence>
<name>A0A3A9JPG2_9PROT</name>
<dbReference type="GO" id="GO:0004417">
    <property type="term" value="F:hydroxyethylthiazole kinase activity"/>
    <property type="evidence" value="ECO:0007669"/>
    <property type="project" value="UniProtKB-UniRule"/>
</dbReference>
<dbReference type="NCBIfam" id="NF006830">
    <property type="entry name" value="PRK09355.1"/>
    <property type="match status" value="1"/>
</dbReference>
<dbReference type="HAMAP" id="MF_00228">
    <property type="entry name" value="Thz_kinase"/>
    <property type="match status" value="1"/>
</dbReference>
<evidence type="ECO:0000256" key="5">
    <source>
        <dbReference type="ARBA" id="ARBA00022723"/>
    </source>
</evidence>
<dbReference type="Proteomes" id="UP000278036">
    <property type="component" value="Unassembled WGS sequence"/>
</dbReference>
<comment type="cofactor">
    <cofactor evidence="2 11">
        <name>Mg(2+)</name>
        <dbReference type="ChEBI" id="CHEBI:18420"/>
    </cofactor>
</comment>
<keyword evidence="14" id="KW-1185">Reference proteome</keyword>
<keyword evidence="9 11" id="KW-0460">Magnesium</keyword>
<feature type="binding site" evidence="11">
    <location>
        <position position="120"/>
    </location>
    <ligand>
        <name>ATP</name>
        <dbReference type="ChEBI" id="CHEBI:30616"/>
    </ligand>
</feature>
<evidence type="ECO:0000256" key="10">
    <source>
        <dbReference type="ARBA" id="ARBA00022977"/>
    </source>
</evidence>
<dbReference type="FunCoup" id="A0A3A9JPG2">
    <property type="interactions" value="203"/>
</dbReference>
<dbReference type="GO" id="GO:0009229">
    <property type="term" value="P:thiamine diphosphate biosynthetic process"/>
    <property type="evidence" value="ECO:0007669"/>
    <property type="project" value="UniProtKB-UniRule"/>
</dbReference>
<dbReference type="AlphaFoldDB" id="A0A3A9JPG2"/>
<keyword evidence="5 11" id="KW-0479">Metal-binding</keyword>
<keyword evidence="8 11" id="KW-0067">ATP-binding</keyword>
<dbReference type="SUPFAM" id="SSF53613">
    <property type="entry name" value="Ribokinase-like"/>
    <property type="match status" value="1"/>
</dbReference>
<evidence type="ECO:0000256" key="8">
    <source>
        <dbReference type="ARBA" id="ARBA00022840"/>
    </source>
</evidence>
<dbReference type="OrthoDB" id="8909021at2"/>
<feature type="binding site" evidence="11">
    <location>
        <position position="193"/>
    </location>
    <ligand>
        <name>substrate</name>
    </ligand>
</feature>
<dbReference type="EC" id="2.7.1.50" evidence="11"/>
<proteinExistence type="inferred from homology"/>
<keyword evidence="4 11" id="KW-0808">Transferase</keyword>
<dbReference type="InterPro" id="IPR029056">
    <property type="entry name" value="Ribokinase-like"/>
</dbReference>
<comment type="similarity">
    <text evidence="11">Belongs to the Thz kinase family.</text>
</comment>
<evidence type="ECO:0000256" key="2">
    <source>
        <dbReference type="ARBA" id="ARBA00001946"/>
    </source>
</evidence>
<organism evidence="12 15">
    <name type="scientific">Teichococcus wenyumeiae</name>
    <dbReference type="NCBI Taxonomy" id="2478470"/>
    <lineage>
        <taxon>Bacteria</taxon>
        <taxon>Pseudomonadati</taxon>
        <taxon>Pseudomonadota</taxon>
        <taxon>Alphaproteobacteria</taxon>
        <taxon>Acetobacterales</taxon>
        <taxon>Roseomonadaceae</taxon>
        <taxon>Roseomonas</taxon>
    </lineage>
</organism>
<dbReference type="InParanoid" id="A0A3A9JPG2"/>
<dbReference type="GO" id="GO:0000287">
    <property type="term" value="F:magnesium ion binding"/>
    <property type="evidence" value="ECO:0007669"/>
    <property type="project" value="UniProtKB-UniRule"/>
</dbReference>
<evidence type="ECO:0000256" key="7">
    <source>
        <dbReference type="ARBA" id="ARBA00022777"/>
    </source>
</evidence>
<comment type="function">
    <text evidence="11">Catalyzes the phosphorylation of the hydroxyl group of 4-methyl-5-beta-hydroxyethylthiazole (THZ).</text>
</comment>
<reference evidence="12 15" key="1">
    <citation type="submission" date="2018-09" db="EMBL/GenBank/DDBJ databases">
        <title>Roseomonas sp. nov., isolated from feces of Tibetan antelopes in the Qinghai-Tibet plateau, China.</title>
        <authorList>
            <person name="Tian Z."/>
        </authorList>
    </citation>
    <scope>NUCLEOTIDE SEQUENCE [LARGE SCALE GENOMIC DNA]</scope>
    <source>
        <strain evidence="13 14">Z23</strain>
        <strain evidence="12 15">Z24</strain>
    </source>
</reference>
<dbReference type="CDD" id="cd01170">
    <property type="entry name" value="THZ_kinase"/>
    <property type="match status" value="1"/>
</dbReference>
<dbReference type="RefSeq" id="WP_120636785.1">
    <property type="nucleotide sequence ID" value="NZ_RAQU01000010.1"/>
</dbReference>
<evidence type="ECO:0000256" key="11">
    <source>
        <dbReference type="HAMAP-Rule" id="MF_00228"/>
    </source>
</evidence>
<evidence type="ECO:0000256" key="3">
    <source>
        <dbReference type="ARBA" id="ARBA00004868"/>
    </source>
</evidence>
<evidence type="ECO:0000256" key="1">
    <source>
        <dbReference type="ARBA" id="ARBA00001771"/>
    </source>
</evidence>
<evidence type="ECO:0000256" key="6">
    <source>
        <dbReference type="ARBA" id="ARBA00022741"/>
    </source>
</evidence>
<evidence type="ECO:0000313" key="13">
    <source>
        <dbReference type="EMBL" id="RMI24980.1"/>
    </source>
</evidence>
<dbReference type="GO" id="GO:0005524">
    <property type="term" value="F:ATP binding"/>
    <property type="evidence" value="ECO:0007669"/>
    <property type="project" value="UniProtKB-UniRule"/>
</dbReference>
<protein>
    <recommendedName>
        <fullName evidence="11">Hydroxyethylthiazole kinase</fullName>
        <ecNumber evidence="11">2.7.1.50</ecNumber>
    </recommendedName>
    <alternativeName>
        <fullName evidence="11">4-methyl-5-beta-hydroxyethylthiazole kinase</fullName>
        <shortName evidence="11">TH kinase</shortName>
        <shortName evidence="11">Thz kinase</shortName>
    </alternativeName>
</protein>
<evidence type="ECO:0000313" key="15">
    <source>
        <dbReference type="Proteomes" id="UP000278036"/>
    </source>
</evidence>
<comment type="caution">
    <text evidence="12">The sequence shown here is derived from an EMBL/GenBank/DDBJ whole genome shotgun (WGS) entry which is preliminary data.</text>
</comment>
<dbReference type="Gene3D" id="3.40.1190.20">
    <property type="match status" value="1"/>
</dbReference>
<dbReference type="GO" id="GO:0009228">
    <property type="term" value="P:thiamine biosynthetic process"/>
    <property type="evidence" value="ECO:0007669"/>
    <property type="project" value="UniProtKB-KW"/>
</dbReference>
<dbReference type="Pfam" id="PF02110">
    <property type="entry name" value="HK"/>
    <property type="match status" value="1"/>
</dbReference>
<gene>
    <name evidence="11" type="primary">thiM</name>
    <name evidence="12" type="ORF">D6Z83_02660</name>
    <name evidence="13" type="ORF">EBE87_10160</name>
</gene>
<dbReference type="InterPro" id="IPR000417">
    <property type="entry name" value="Hyethyz_kinase"/>
</dbReference>
<feature type="binding site" evidence="11">
    <location>
        <position position="166"/>
    </location>
    <ligand>
        <name>ATP</name>
        <dbReference type="ChEBI" id="CHEBI:30616"/>
    </ligand>
</feature>
<dbReference type="EMBL" id="RAQU01000010">
    <property type="protein sequence ID" value="RKK05766.1"/>
    <property type="molecule type" value="Genomic_DNA"/>
</dbReference>
<keyword evidence="7 11" id="KW-0418">Kinase</keyword>
<comment type="catalytic activity">
    <reaction evidence="1 11">
        <text>5-(2-hydroxyethyl)-4-methylthiazole + ATP = 4-methyl-5-(2-phosphooxyethyl)-thiazole + ADP + H(+)</text>
        <dbReference type="Rhea" id="RHEA:24212"/>
        <dbReference type="ChEBI" id="CHEBI:15378"/>
        <dbReference type="ChEBI" id="CHEBI:17957"/>
        <dbReference type="ChEBI" id="CHEBI:30616"/>
        <dbReference type="ChEBI" id="CHEBI:58296"/>
        <dbReference type="ChEBI" id="CHEBI:456216"/>
        <dbReference type="EC" id="2.7.1.50"/>
    </reaction>
</comment>
<dbReference type="EMBL" id="RFLX01000006">
    <property type="protein sequence ID" value="RMI24980.1"/>
    <property type="molecule type" value="Genomic_DNA"/>
</dbReference>